<dbReference type="AlphaFoldDB" id="A0A2U1T1I5"/>
<dbReference type="InterPro" id="IPR036388">
    <property type="entry name" value="WH-like_DNA-bd_sf"/>
</dbReference>
<organism evidence="1 2">
    <name type="scientific">Homoserinimonas hongtaonis</name>
    <dbReference type="NCBI Taxonomy" id="2079791"/>
    <lineage>
        <taxon>Bacteria</taxon>
        <taxon>Bacillati</taxon>
        <taxon>Actinomycetota</taxon>
        <taxon>Actinomycetes</taxon>
        <taxon>Micrococcales</taxon>
        <taxon>Microbacteriaceae</taxon>
        <taxon>Homoserinimonas</taxon>
    </lineage>
</organism>
<evidence type="ECO:0000313" key="1">
    <source>
        <dbReference type="EMBL" id="PWB97728.1"/>
    </source>
</evidence>
<keyword evidence="2" id="KW-1185">Reference proteome</keyword>
<accession>A0A2U1T1I5</accession>
<sequence length="142" mass="15930">MAERPIGFWLRTVDQLIDERFDAIIEEHGVTRRQWQLLGVIAEGKATVGDLDRAIAPFIDTDAGESALEQLDELVESDWVAVHGEHYELTERGHKAFVRLTEVVDSLRGSLAEGLTEDEYRTTVTSLERMARNLGFTGDESA</sequence>
<reference evidence="2" key="1">
    <citation type="submission" date="2018-04" db="EMBL/GenBank/DDBJ databases">
        <authorList>
            <person name="Liu S."/>
            <person name="Wang Z."/>
            <person name="Li J."/>
        </authorList>
    </citation>
    <scope>NUCLEOTIDE SEQUENCE [LARGE SCALE GENOMIC DNA]</scope>
    <source>
        <strain evidence="2">S1194</strain>
    </source>
</reference>
<name>A0A2U1T1I5_9MICO</name>
<dbReference type="EMBL" id="QEEX01000001">
    <property type="protein sequence ID" value="PWB97728.1"/>
    <property type="molecule type" value="Genomic_DNA"/>
</dbReference>
<comment type="caution">
    <text evidence="1">The sequence shown here is derived from an EMBL/GenBank/DDBJ whole genome shotgun (WGS) entry which is preliminary data.</text>
</comment>
<dbReference type="RefSeq" id="WP_108997625.1">
    <property type="nucleotide sequence ID" value="NZ_QEEX01000001.1"/>
</dbReference>
<proteinExistence type="predicted"/>
<gene>
    <name evidence="1" type="ORF">DF220_07725</name>
</gene>
<protein>
    <submittedName>
        <fullName evidence="1">Transcriptional regulator</fullName>
    </submittedName>
</protein>
<dbReference type="Proteomes" id="UP000244978">
    <property type="component" value="Unassembled WGS sequence"/>
</dbReference>
<evidence type="ECO:0000313" key="2">
    <source>
        <dbReference type="Proteomes" id="UP000244978"/>
    </source>
</evidence>
<dbReference type="InterPro" id="IPR036390">
    <property type="entry name" value="WH_DNA-bd_sf"/>
</dbReference>
<dbReference type="SUPFAM" id="SSF46785">
    <property type="entry name" value="Winged helix' DNA-binding domain"/>
    <property type="match status" value="1"/>
</dbReference>
<dbReference type="Gene3D" id="1.10.10.10">
    <property type="entry name" value="Winged helix-like DNA-binding domain superfamily/Winged helix DNA-binding domain"/>
    <property type="match status" value="1"/>
</dbReference>